<evidence type="ECO:0000256" key="1">
    <source>
        <dbReference type="SAM" id="MobiDB-lite"/>
    </source>
</evidence>
<evidence type="ECO:0008006" key="4">
    <source>
        <dbReference type="Google" id="ProtNLM"/>
    </source>
</evidence>
<dbReference type="EMBL" id="MCFI01000018">
    <property type="protein sequence ID" value="ORY78157.1"/>
    <property type="molecule type" value="Genomic_DNA"/>
</dbReference>
<keyword evidence="3" id="KW-1185">Reference proteome</keyword>
<evidence type="ECO:0000313" key="3">
    <source>
        <dbReference type="Proteomes" id="UP000193685"/>
    </source>
</evidence>
<sequence length="292" mass="32150">MTVDLLILGAGWTSTFLIPLCKERNISFAATTTTGHDGTIAFKFDDQAADSSAYKHLPEAKHVLITFPIKGHGGSKKLVQFYQETHKTKPKYIQLGSTGIWQSAATRPGHTAADSTSAAQPTQTTWISRHSPYDTTDPRAIAEDELKQLGGCILNLSGLWGGSRQPRTFVDRIVKSKADAKEKKSLHMVHGQDVARAILAVMGAWPGPSRWMLTDGFVYDWWALMLGWGSSSAAAKAETDGDAHGEVLTWILELMQETGTKALPRSMETLGRCYDAIEFWQTFKITPVRARI</sequence>
<proteinExistence type="predicted"/>
<protein>
    <recommendedName>
        <fullName evidence="4">NAD(P)-binding domain-containing protein</fullName>
    </recommendedName>
</protein>
<feature type="compositionally biased region" description="Polar residues" evidence="1">
    <location>
        <begin position="113"/>
        <end position="128"/>
    </location>
</feature>
<dbReference type="OMA" id="SIHMIHG"/>
<evidence type="ECO:0000313" key="2">
    <source>
        <dbReference type="EMBL" id="ORY78157.1"/>
    </source>
</evidence>
<dbReference type="PANTHER" id="PTHR40129:SF2">
    <property type="entry name" value="KETOPANTOATE REDUCTASE N-TERMINAL DOMAIN-CONTAINING PROTEIN"/>
    <property type="match status" value="1"/>
</dbReference>
<dbReference type="STRING" id="56484.A0A1Y2F394"/>
<feature type="region of interest" description="Disordered" evidence="1">
    <location>
        <begin position="108"/>
        <end position="133"/>
    </location>
</feature>
<dbReference type="OrthoDB" id="674948at2759"/>
<organism evidence="2 3">
    <name type="scientific">Protomyces lactucae-debilis</name>
    <dbReference type="NCBI Taxonomy" id="2754530"/>
    <lineage>
        <taxon>Eukaryota</taxon>
        <taxon>Fungi</taxon>
        <taxon>Dikarya</taxon>
        <taxon>Ascomycota</taxon>
        <taxon>Taphrinomycotina</taxon>
        <taxon>Taphrinomycetes</taxon>
        <taxon>Taphrinales</taxon>
        <taxon>Protomycetaceae</taxon>
        <taxon>Protomyces</taxon>
    </lineage>
</organism>
<dbReference type="PANTHER" id="PTHR40129">
    <property type="entry name" value="KETOPANTOATE REDUCTASE N-TERMINAL DOMAIN-CONTAINING PROTEIN"/>
    <property type="match status" value="1"/>
</dbReference>
<name>A0A1Y2F394_PROLT</name>
<dbReference type="Proteomes" id="UP000193685">
    <property type="component" value="Unassembled WGS sequence"/>
</dbReference>
<dbReference type="GeneID" id="63786468"/>
<dbReference type="RefSeq" id="XP_040723268.1">
    <property type="nucleotide sequence ID" value="XM_040869869.1"/>
</dbReference>
<comment type="caution">
    <text evidence="2">The sequence shown here is derived from an EMBL/GenBank/DDBJ whole genome shotgun (WGS) entry which is preliminary data.</text>
</comment>
<reference evidence="2 3" key="1">
    <citation type="submission" date="2016-07" db="EMBL/GenBank/DDBJ databases">
        <title>Pervasive Adenine N6-methylation of Active Genes in Fungi.</title>
        <authorList>
            <consortium name="DOE Joint Genome Institute"/>
            <person name="Mondo S.J."/>
            <person name="Dannebaum R.O."/>
            <person name="Kuo R.C."/>
            <person name="Labutti K."/>
            <person name="Haridas S."/>
            <person name="Kuo A."/>
            <person name="Salamov A."/>
            <person name="Ahrendt S.R."/>
            <person name="Lipzen A."/>
            <person name="Sullivan W."/>
            <person name="Andreopoulos W.B."/>
            <person name="Clum A."/>
            <person name="Lindquist E."/>
            <person name="Daum C."/>
            <person name="Ramamoorthy G.K."/>
            <person name="Gryganskyi A."/>
            <person name="Culley D."/>
            <person name="Magnuson J.K."/>
            <person name="James T.Y."/>
            <person name="O'Malley M.A."/>
            <person name="Stajich J.E."/>
            <person name="Spatafora J.W."/>
            <person name="Visel A."/>
            <person name="Grigoriev I.V."/>
        </authorList>
    </citation>
    <scope>NUCLEOTIDE SEQUENCE [LARGE SCALE GENOMIC DNA]</scope>
    <source>
        <strain evidence="2 3">12-1054</strain>
    </source>
</reference>
<dbReference type="AlphaFoldDB" id="A0A1Y2F394"/>
<accession>A0A1Y2F394</accession>
<dbReference type="Gene3D" id="3.40.50.720">
    <property type="entry name" value="NAD(P)-binding Rossmann-like Domain"/>
    <property type="match status" value="1"/>
</dbReference>
<gene>
    <name evidence="2" type="ORF">BCR37DRAFT_382413</name>
</gene>